<dbReference type="InterPro" id="IPR036116">
    <property type="entry name" value="FN3_sf"/>
</dbReference>
<dbReference type="CDD" id="cd00063">
    <property type="entry name" value="FN3"/>
    <property type="match status" value="1"/>
</dbReference>
<dbReference type="Gene3D" id="2.60.40.10">
    <property type="entry name" value="Immunoglobulins"/>
    <property type="match status" value="1"/>
</dbReference>
<protein>
    <submittedName>
        <fullName evidence="3">Uncharacterized protein</fullName>
    </submittedName>
</protein>
<keyword evidence="2" id="KW-0326">Glycosidase</keyword>
<dbReference type="PROSITE" id="PS51910">
    <property type="entry name" value="GH18_2"/>
    <property type="match status" value="1"/>
</dbReference>
<dbReference type="CDD" id="cd02874">
    <property type="entry name" value="GH18_CFLE_spore_hydrolase"/>
    <property type="match status" value="1"/>
</dbReference>
<organism evidence="3 4">
    <name type="scientific">Clostridium felsineum</name>
    <dbReference type="NCBI Taxonomy" id="36839"/>
    <lineage>
        <taxon>Bacteria</taxon>
        <taxon>Bacillati</taxon>
        <taxon>Bacillota</taxon>
        <taxon>Clostridia</taxon>
        <taxon>Eubacteriales</taxon>
        <taxon>Clostridiaceae</taxon>
        <taxon>Clostridium</taxon>
    </lineage>
</organism>
<dbReference type="Pfam" id="PF00704">
    <property type="entry name" value="Glyco_hydro_18"/>
    <property type="match status" value="1"/>
</dbReference>
<dbReference type="InterPro" id="IPR001223">
    <property type="entry name" value="Glyco_hydro18_cat"/>
</dbReference>
<dbReference type="EMBL" id="CP096984">
    <property type="protein sequence ID" value="URZ13862.1"/>
    <property type="molecule type" value="Genomic_DNA"/>
</dbReference>
<dbReference type="PROSITE" id="PS50853">
    <property type="entry name" value="FN3"/>
    <property type="match status" value="1"/>
</dbReference>
<evidence type="ECO:0000256" key="1">
    <source>
        <dbReference type="ARBA" id="ARBA00022801"/>
    </source>
</evidence>
<sequence>MRQYQKISALLVLILTFVISNTLVLAKPRVSGTVPIAPTNLTASNITTSSATLSWSAASNATGYKLYRATPNDSNYALIATLSSTSYSNTGLTAGTKYWYYVTAYNSYGTSASSTHINLTTAQAPVTTPKKLVLGFTTYYYSGDTSSYNSMKTNTSTIDEIATQSYVTDAAGKVTGLVPTNQLTYANSTSIKSLAMIQNNFDKNISKAVLESATNRQALINNMLNIIKTNGYKGINVDIEGVYYYDRNYLTTFMSELYNTLKPLGYTVTMSVPAKTYDNLTDSWSGAFDYASLSKYADQIVLMTYDEHYPGGTSGPVASIGWVENVVKYAVTVIPSSKLLLGTAAYGYDWSSNGTKAYGINSMFNLASANGTAILWDATSKTPYFNYTDSTGIAHSAWFENGTSVGYKLDLVNNYNLSGIAIWRLGLENTDYWSTIKTKFNR</sequence>
<geneLocation type="plasmid" evidence="3 4">
    <name>p330</name>
</geneLocation>
<gene>
    <name evidence="3" type="ORF">CROST_046400</name>
</gene>
<dbReference type="GO" id="GO:0005975">
    <property type="term" value="P:carbohydrate metabolic process"/>
    <property type="evidence" value="ECO:0007669"/>
    <property type="project" value="InterPro"/>
</dbReference>
<dbReference type="RefSeq" id="WP_077834631.1">
    <property type="nucleotide sequence ID" value="NZ_CP096984.1"/>
</dbReference>
<dbReference type="InterPro" id="IPR029070">
    <property type="entry name" value="Chitinase_insertion_sf"/>
</dbReference>
<keyword evidence="4" id="KW-1185">Reference proteome</keyword>
<dbReference type="InterPro" id="IPR013783">
    <property type="entry name" value="Ig-like_fold"/>
</dbReference>
<evidence type="ECO:0000313" key="3">
    <source>
        <dbReference type="EMBL" id="URZ13862.1"/>
    </source>
</evidence>
<dbReference type="PANTHER" id="PTHR46066">
    <property type="entry name" value="CHITINASE DOMAIN-CONTAINING PROTEIN 1 FAMILY MEMBER"/>
    <property type="match status" value="1"/>
</dbReference>
<accession>A0A1S8L0M1</accession>
<keyword evidence="1" id="KW-0378">Hydrolase</keyword>
<evidence type="ECO:0000256" key="2">
    <source>
        <dbReference type="ARBA" id="ARBA00023295"/>
    </source>
</evidence>
<dbReference type="InterPro" id="IPR017853">
    <property type="entry name" value="GH"/>
</dbReference>
<evidence type="ECO:0000313" key="4">
    <source>
        <dbReference type="Proteomes" id="UP000190951"/>
    </source>
</evidence>
<dbReference type="STRING" id="84029.CROST_34390"/>
<dbReference type="SUPFAM" id="SSF51445">
    <property type="entry name" value="(Trans)glycosidases"/>
    <property type="match status" value="1"/>
</dbReference>
<name>A0A1S8L0M1_9CLOT</name>
<dbReference type="SMART" id="SM00060">
    <property type="entry name" value="FN3"/>
    <property type="match status" value="1"/>
</dbReference>
<dbReference type="AlphaFoldDB" id="A0A1S8L0M1"/>
<proteinExistence type="predicted"/>
<dbReference type="PANTHER" id="PTHR46066:SF2">
    <property type="entry name" value="CHITINASE DOMAIN-CONTAINING PROTEIN 1"/>
    <property type="match status" value="1"/>
</dbReference>
<dbReference type="SUPFAM" id="SSF49265">
    <property type="entry name" value="Fibronectin type III"/>
    <property type="match status" value="1"/>
</dbReference>
<dbReference type="KEGG" id="crw:CROST_046400"/>
<dbReference type="Proteomes" id="UP000190951">
    <property type="component" value="Plasmid p330"/>
</dbReference>
<dbReference type="InterPro" id="IPR011583">
    <property type="entry name" value="Chitinase_II/V-like_cat"/>
</dbReference>
<dbReference type="GO" id="GO:0016798">
    <property type="term" value="F:hydrolase activity, acting on glycosyl bonds"/>
    <property type="evidence" value="ECO:0007669"/>
    <property type="project" value="UniProtKB-KW"/>
</dbReference>
<dbReference type="InterPro" id="IPR041704">
    <property type="entry name" value="CFLE_GH18"/>
</dbReference>
<keyword evidence="3" id="KW-0614">Plasmid</keyword>
<dbReference type="SMART" id="SM00636">
    <property type="entry name" value="Glyco_18"/>
    <property type="match status" value="1"/>
</dbReference>
<reference evidence="3 4" key="1">
    <citation type="submission" date="2022-04" db="EMBL/GenBank/DDBJ databases">
        <title>Genome sequence of C. roseum typestrain.</title>
        <authorList>
            <person name="Poehlein A."/>
            <person name="Schoch T."/>
            <person name="Duerre P."/>
            <person name="Daniel R."/>
        </authorList>
    </citation>
    <scope>NUCLEOTIDE SEQUENCE [LARGE SCALE GENOMIC DNA]</scope>
    <source>
        <strain evidence="3 4">DSM 7320</strain>
        <plasmid evidence="3 4">p330</plasmid>
    </source>
</reference>
<dbReference type="InterPro" id="IPR003961">
    <property type="entry name" value="FN3_dom"/>
</dbReference>
<dbReference type="Gene3D" id="3.20.20.80">
    <property type="entry name" value="Glycosidases"/>
    <property type="match status" value="1"/>
</dbReference>
<dbReference type="Gene3D" id="3.10.50.10">
    <property type="match status" value="1"/>
</dbReference>
<dbReference type="GO" id="GO:0008061">
    <property type="term" value="F:chitin binding"/>
    <property type="evidence" value="ECO:0007669"/>
    <property type="project" value="InterPro"/>
</dbReference>